<dbReference type="InterPro" id="IPR001034">
    <property type="entry name" value="DeoR_HTH"/>
</dbReference>
<dbReference type="Gene3D" id="1.10.10.10">
    <property type="entry name" value="Winged helix-like DNA-binding domain superfamily/Winged helix DNA-binding domain"/>
    <property type="match status" value="1"/>
</dbReference>
<keyword evidence="2" id="KW-0238">DNA-binding</keyword>
<reference evidence="5" key="2">
    <citation type="journal article" date="2021" name="PeerJ">
        <title>Extensive microbial diversity within the chicken gut microbiome revealed by metagenomics and culture.</title>
        <authorList>
            <person name="Gilroy R."/>
            <person name="Ravi A."/>
            <person name="Getino M."/>
            <person name="Pursley I."/>
            <person name="Horton D.L."/>
            <person name="Alikhan N.F."/>
            <person name="Baker D."/>
            <person name="Gharbi K."/>
            <person name="Hall N."/>
            <person name="Watson M."/>
            <person name="Adriaenssens E.M."/>
            <person name="Foster-Nyarko E."/>
            <person name="Jarju S."/>
            <person name="Secka A."/>
            <person name="Antonio M."/>
            <person name="Oren A."/>
            <person name="Chaudhuri R.R."/>
            <person name="La Ragione R."/>
            <person name="Hildebrand F."/>
            <person name="Pallen M.J."/>
        </authorList>
    </citation>
    <scope>NUCLEOTIDE SEQUENCE</scope>
    <source>
        <strain evidence="5">ChiHjej12B11-29160</strain>
    </source>
</reference>
<dbReference type="AlphaFoldDB" id="A0A9D1HYA4"/>
<dbReference type="GO" id="GO:0003677">
    <property type="term" value="F:DNA binding"/>
    <property type="evidence" value="ECO:0007669"/>
    <property type="project" value="UniProtKB-KW"/>
</dbReference>
<evidence type="ECO:0000313" key="5">
    <source>
        <dbReference type="EMBL" id="HIU24823.1"/>
    </source>
</evidence>
<dbReference type="SUPFAM" id="SSF100950">
    <property type="entry name" value="NagB/RpiA/CoA transferase-like"/>
    <property type="match status" value="1"/>
</dbReference>
<dbReference type="PRINTS" id="PR00037">
    <property type="entry name" value="HTHLACR"/>
</dbReference>
<dbReference type="PROSITE" id="PS00894">
    <property type="entry name" value="HTH_DEOR_1"/>
    <property type="match status" value="1"/>
</dbReference>
<dbReference type="InterPro" id="IPR037171">
    <property type="entry name" value="NagB/RpiA_transferase-like"/>
</dbReference>
<evidence type="ECO:0000256" key="2">
    <source>
        <dbReference type="ARBA" id="ARBA00023125"/>
    </source>
</evidence>
<reference evidence="5" key="1">
    <citation type="submission" date="2020-10" db="EMBL/GenBank/DDBJ databases">
        <authorList>
            <person name="Gilroy R."/>
        </authorList>
    </citation>
    <scope>NUCLEOTIDE SEQUENCE</scope>
    <source>
        <strain evidence="5">ChiHjej12B11-29160</strain>
    </source>
</reference>
<evidence type="ECO:0000259" key="4">
    <source>
        <dbReference type="PROSITE" id="PS51000"/>
    </source>
</evidence>
<dbReference type="PROSITE" id="PS51000">
    <property type="entry name" value="HTH_DEOR_2"/>
    <property type="match status" value="1"/>
</dbReference>
<dbReference type="GO" id="GO:0003700">
    <property type="term" value="F:DNA-binding transcription factor activity"/>
    <property type="evidence" value="ECO:0007669"/>
    <property type="project" value="InterPro"/>
</dbReference>
<evidence type="ECO:0000313" key="6">
    <source>
        <dbReference type="Proteomes" id="UP000824078"/>
    </source>
</evidence>
<dbReference type="SUPFAM" id="SSF46785">
    <property type="entry name" value="Winged helix' DNA-binding domain"/>
    <property type="match status" value="1"/>
</dbReference>
<dbReference type="Gene3D" id="3.40.50.1360">
    <property type="match status" value="1"/>
</dbReference>
<dbReference type="InterPro" id="IPR018356">
    <property type="entry name" value="Tscrpt_reg_HTH_DeoR_CS"/>
</dbReference>
<dbReference type="InterPro" id="IPR050313">
    <property type="entry name" value="Carb_Metab_HTH_regulators"/>
</dbReference>
<gene>
    <name evidence="5" type="ORF">IAD17_07885</name>
</gene>
<dbReference type="PANTHER" id="PTHR30363:SF56">
    <property type="entry name" value="TRANSCRIPTIONAL REGULATOR, DEOR FAMILY"/>
    <property type="match status" value="1"/>
</dbReference>
<protein>
    <submittedName>
        <fullName evidence="5">DeoR/GlpR transcriptional regulator</fullName>
    </submittedName>
</protein>
<dbReference type="InterPro" id="IPR014036">
    <property type="entry name" value="DeoR-like_C"/>
</dbReference>
<dbReference type="Pfam" id="PF00455">
    <property type="entry name" value="DeoRC"/>
    <property type="match status" value="1"/>
</dbReference>
<dbReference type="InterPro" id="IPR036388">
    <property type="entry name" value="WH-like_DNA-bd_sf"/>
</dbReference>
<keyword evidence="1" id="KW-0805">Transcription regulation</keyword>
<name>A0A9D1HYA4_9ACTN</name>
<dbReference type="SMART" id="SM01134">
    <property type="entry name" value="DeoRC"/>
    <property type="match status" value="1"/>
</dbReference>
<evidence type="ECO:0000256" key="1">
    <source>
        <dbReference type="ARBA" id="ARBA00023015"/>
    </source>
</evidence>
<evidence type="ECO:0000256" key="3">
    <source>
        <dbReference type="ARBA" id="ARBA00023163"/>
    </source>
</evidence>
<organism evidence="5 6">
    <name type="scientific">Candidatus Coprovicinus avistercoris</name>
    <dbReference type="NCBI Taxonomy" id="2840754"/>
    <lineage>
        <taxon>Bacteria</taxon>
        <taxon>Bacillati</taxon>
        <taxon>Actinomycetota</taxon>
        <taxon>Coriobacteriia</taxon>
        <taxon>Coriobacteriales</taxon>
        <taxon>Coriobacteriaceae</taxon>
        <taxon>Coriobacteriaceae incertae sedis</taxon>
        <taxon>Candidatus Coprovicinus</taxon>
    </lineage>
</organism>
<dbReference type="InterPro" id="IPR036390">
    <property type="entry name" value="WH_DNA-bd_sf"/>
</dbReference>
<dbReference type="Pfam" id="PF08220">
    <property type="entry name" value="HTH_DeoR"/>
    <property type="match status" value="1"/>
</dbReference>
<proteinExistence type="predicted"/>
<feature type="domain" description="HTH deoR-type" evidence="4">
    <location>
        <begin position="3"/>
        <end position="58"/>
    </location>
</feature>
<dbReference type="SMART" id="SM00420">
    <property type="entry name" value="HTH_DEOR"/>
    <property type="match status" value="1"/>
</dbReference>
<keyword evidence="3" id="KW-0804">Transcription</keyword>
<comment type="caution">
    <text evidence="5">The sequence shown here is derived from an EMBL/GenBank/DDBJ whole genome shotgun (WGS) entry which is preliminary data.</text>
</comment>
<sequence>MIAEERLARIVGMVESMGTASVNDLAEALDASESTIRRDLDRLDQEGRLIKVRGGATLNRSSIPGVLRDSTVTERSALHVKEKTTIAAYAATLIGPDDFVYLDAGSTVDKLVDVLAPTQAHFATDSVSHATKLAARGCDVVVIGGELKSVTEALVGPDALATIGRYHFTVGFWGANGITVSAGYTTPDRNEAIIKQVSMERTERRYVLADASKFGCLSLVEFGAFDTATILTAGNLAEEYQNFENVVEVSA</sequence>
<dbReference type="PANTHER" id="PTHR30363">
    <property type="entry name" value="HTH-TYPE TRANSCRIPTIONAL REGULATOR SRLR-RELATED"/>
    <property type="match status" value="1"/>
</dbReference>
<dbReference type="EMBL" id="DVMQ01000021">
    <property type="protein sequence ID" value="HIU24823.1"/>
    <property type="molecule type" value="Genomic_DNA"/>
</dbReference>
<dbReference type="Proteomes" id="UP000824078">
    <property type="component" value="Unassembled WGS sequence"/>
</dbReference>
<accession>A0A9D1HYA4</accession>